<evidence type="ECO:0000313" key="5">
    <source>
        <dbReference type="EMBL" id="VAX20652.1"/>
    </source>
</evidence>
<dbReference type="GO" id="GO:0016787">
    <property type="term" value="F:hydrolase activity"/>
    <property type="evidence" value="ECO:0007669"/>
    <property type="project" value="UniProtKB-KW"/>
</dbReference>
<dbReference type="AlphaFoldDB" id="A0A3B1BXX4"/>
<accession>A0A3B1BXX4</accession>
<dbReference type="SUPFAM" id="SSF52151">
    <property type="entry name" value="FabD/lysophospholipase-like"/>
    <property type="match status" value="1"/>
</dbReference>
<proteinExistence type="predicted"/>
<name>A0A3B1BXX4_9ZZZZ</name>
<dbReference type="Pfam" id="PF01734">
    <property type="entry name" value="Patatin"/>
    <property type="match status" value="1"/>
</dbReference>
<gene>
    <name evidence="5" type="ORF">MNBD_NITROSPINAE04-2307</name>
</gene>
<sequence length="110" mass="11930">MKVGLSLSGGAARGLIHLGAIEELEKERIPVDIIAGCSIGALIGAMYAVNPDAELVKKKIVTFLENTEDQIIPFDYQRGQDGVEKRSMLKKITASLKKSFHYGIALTQLS</sequence>
<keyword evidence="3" id="KW-0443">Lipid metabolism</keyword>
<keyword evidence="2" id="KW-0442">Lipid degradation</keyword>
<protein>
    <recommendedName>
        <fullName evidence="4">PNPLA domain-containing protein</fullName>
    </recommendedName>
</protein>
<dbReference type="EMBL" id="UOGA01000182">
    <property type="protein sequence ID" value="VAX20652.1"/>
    <property type="molecule type" value="Genomic_DNA"/>
</dbReference>
<dbReference type="Gene3D" id="3.40.1090.10">
    <property type="entry name" value="Cytosolic phospholipase A2 catalytic domain"/>
    <property type="match status" value="1"/>
</dbReference>
<evidence type="ECO:0000256" key="1">
    <source>
        <dbReference type="ARBA" id="ARBA00022801"/>
    </source>
</evidence>
<evidence type="ECO:0000259" key="4">
    <source>
        <dbReference type="PROSITE" id="PS51635"/>
    </source>
</evidence>
<feature type="non-terminal residue" evidence="5">
    <location>
        <position position="110"/>
    </location>
</feature>
<evidence type="ECO:0000256" key="3">
    <source>
        <dbReference type="ARBA" id="ARBA00023098"/>
    </source>
</evidence>
<feature type="domain" description="PNPLA" evidence="4">
    <location>
        <begin position="5"/>
        <end position="110"/>
    </location>
</feature>
<dbReference type="PANTHER" id="PTHR14226:SF29">
    <property type="entry name" value="NEUROPATHY TARGET ESTERASE SWS"/>
    <property type="match status" value="1"/>
</dbReference>
<dbReference type="PANTHER" id="PTHR14226">
    <property type="entry name" value="NEUROPATHY TARGET ESTERASE/SWISS CHEESE D.MELANOGASTER"/>
    <property type="match status" value="1"/>
</dbReference>
<dbReference type="PROSITE" id="PS51635">
    <property type="entry name" value="PNPLA"/>
    <property type="match status" value="1"/>
</dbReference>
<dbReference type="InterPro" id="IPR016035">
    <property type="entry name" value="Acyl_Trfase/lysoPLipase"/>
</dbReference>
<evidence type="ECO:0000256" key="2">
    <source>
        <dbReference type="ARBA" id="ARBA00022963"/>
    </source>
</evidence>
<dbReference type="InterPro" id="IPR050301">
    <property type="entry name" value="NTE"/>
</dbReference>
<dbReference type="InterPro" id="IPR002641">
    <property type="entry name" value="PNPLA_dom"/>
</dbReference>
<organism evidence="5">
    <name type="scientific">hydrothermal vent metagenome</name>
    <dbReference type="NCBI Taxonomy" id="652676"/>
    <lineage>
        <taxon>unclassified sequences</taxon>
        <taxon>metagenomes</taxon>
        <taxon>ecological metagenomes</taxon>
    </lineage>
</organism>
<dbReference type="GO" id="GO:0016042">
    <property type="term" value="P:lipid catabolic process"/>
    <property type="evidence" value="ECO:0007669"/>
    <property type="project" value="UniProtKB-KW"/>
</dbReference>
<keyword evidence="1" id="KW-0378">Hydrolase</keyword>
<reference evidence="5" key="1">
    <citation type="submission" date="2018-06" db="EMBL/GenBank/DDBJ databases">
        <authorList>
            <person name="Zhirakovskaya E."/>
        </authorList>
    </citation>
    <scope>NUCLEOTIDE SEQUENCE</scope>
</reference>